<gene>
    <name evidence="2" type="ORF">CSAL01_11045</name>
</gene>
<keyword evidence="3" id="KW-1185">Reference proteome</keyword>
<accession>A0A135RTD4</accession>
<reference evidence="2 3" key="1">
    <citation type="submission" date="2014-02" db="EMBL/GenBank/DDBJ databases">
        <title>The genome sequence of Colletotrichum salicis CBS 607.94.</title>
        <authorList>
            <person name="Baroncelli R."/>
            <person name="Thon M.R."/>
        </authorList>
    </citation>
    <scope>NUCLEOTIDE SEQUENCE [LARGE SCALE GENOMIC DNA]</scope>
    <source>
        <strain evidence="2 3">CBS 607.94</strain>
    </source>
</reference>
<evidence type="ECO:0000313" key="2">
    <source>
        <dbReference type="EMBL" id="KXH26972.1"/>
    </source>
</evidence>
<proteinExistence type="predicted"/>
<feature type="compositionally biased region" description="Low complexity" evidence="1">
    <location>
        <begin position="9"/>
        <end position="20"/>
    </location>
</feature>
<feature type="region of interest" description="Disordered" evidence="1">
    <location>
        <begin position="1"/>
        <end position="43"/>
    </location>
</feature>
<sequence length="141" mass="14824">MSLSESAHLSGLLSFRSSSGPPQPTTSLSVRGNSNADDDDDLELHLAVPGESFHGLHLAHSARFPRARARARLAAQPSVSPSVRMASKSTPPKQVFFPERPAPPRVDQQSLTHQVVALSESGASGDGMALVPLAILSEPPS</sequence>
<feature type="region of interest" description="Disordered" evidence="1">
    <location>
        <begin position="73"/>
        <end position="109"/>
    </location>
</feature>
<evidence type="ECO:0000256" key="1">
    <source>
        <dbReference type="SAM" id="MobiDB-lite"/>
    </source>
</evidence>
<comment type="caution">
    <text evidence="2">The sequence shown here is derived from an EMBL/GenBank/DDBJ whole genome shotgun (WGS) entry which is preliminary data.</text>
</comment>
<name>A0A135RTD4_9PEZI</name>
<dbReference type="Proteomes" id="UP000070121">
    <property type="component" value="Unassembled WGS sequence"/>
</dbReference>
<feature type="compositionally biased region" description="Polar residues" evidence="1">
    <location>
        <begin position="25"/>
        <end position="35"/>
    </location>
</feature>
<organism evidence="2 3">
    <name type="scientific">Colletotrichum salicis</name>
    <dbReference type="NCBI Taxonomy" id="1209931"/>
    <lineage>
        <taxon>Eukaryota</taxon>
        <taxon>Fungi</taxon>
        <taxon>Dikarya</taxon>
        <taxon>Ascomycota</taxon>
        <taxon>Pezizomycotina</taxon>
        <taxon>Sordariomycetes</taxon>
        <taxon>Hypocreomycetidae</taxon>
        <taxon>Glomerellales</taxon>
        <taxon>Glomerellaceae</taxon>
        <taxon>Colletotrichum</taxon>
        <taxon>Colletotrichum acutatum species complex</taxon>
    </lineage>
</organism>
<dbReference type="EMBL" id="JFFI01002696">
    <property type="protein sequence ID" value="KXH26972.1"/>
    <property type="molecule type" value="Genomic_DNA"/>
</dbReference>
<protein>
    <submittedName>
        <fullName evidence="2">Uncharacterized protein</fullName>
    </submittedName>
</protein>
<evidence type="ECO:0000313" key="3">
    <source>
        <dbReference type="Proteomes" id="UP000070121"/>
    </source>
</evidence>
<dbReference type="AlphaFoldDB" id="A0A135RTD4"/>
<feature type="compositionally biased region" description="Polar residues" evidence="1">
    <location>
        <begin position="77"/>
        <end position="92"/>
    </location>
</feature>